<evidence type="ECO:0008006" key="3">
    <source>
        <dbReference type="Google" id="ProtNLM"/>
    </source>
</evidence>
<keyword evidence="2" id="KW-1185">Reference proteome</keyword>
<protein>
    <recommendedName>
        <fullName evidence="3">Lipoprotein</fullName>
    </recommendedName>
</protein>
<dbReference type="Proteomes" id="UP000825258">
    <property type="component" value="Chromosome"/>
</dbReference>
<accession>A0ABN6I0R7</accession>
<reference evidence="1 2" key="1">
    <citation type="submission" date="2021-06" db="EMBL/GenBank/DDBJ databases">
        <title>Whole genome sequences of Flavobacterium sp. KK2020170 and assembly.</title>
        <authorList>
            <person name="Kitahara K."/>
            <person name="Miyoshi S."/>
            <person name="Uesaka K."/>
        </authorList>
    </citation>
    <scope>NUCLEOTIDE SEQUENCE [LARGE SCALE GENOMIC DNA]</scope>
    <source>
        <strain evidence="1 2">KK2020170</strain>
    </source>
</reference>
<proteinExistence type="predicted"/>
<dbReference type="RefSeq" id="WP_221257953.1">
    <property type="nucleotide sequence ID" value="NZ_AP024749.1"/>
</dbReference>
<dbReference type="PROSITE" id="PS51257">
    <property type="entry name" value="PROKAR_LIPOPROTEIN"/>
    <property type="match status" value="1"/>
</dbReference>
<gene>
    <name evidence="1" type="ORF">KK2020170_17150</name>
</gene>
<sequence>MKNLTTTTTIIIIILFISCKKENSILSEKFQPINYTIKNNYIDSVGKKIIPNSDYKYWQYASYIQHYGGESKHIILIEGGDLTLKNKIEKVFNPSQNRGFFTGGHPSYRCNYAITIDNDNIVRFIETEEEFKSFLGNIDNIEEALLLAKTYGYNLDDDIKGSEYRKIKNGFELHLMKFHQYPTSKESVEITILKDGSIKTKSLGIYCKGYDCD</sequence>
<evidence type="ECO:0000313" key="2">
    <source>
        <dbReference type="Proteomes" id="UP000825258"/>
    </source>
</evidence>
<name>A0ABN6I0R7_9FLAO</name>
<dbReference type="EMBL" id="AP024749">
    <property type="protein sequence ID" value="BCY28847.1"/>
    <property type="molecule type" value="Genomic_DNA"/>
</dbReference>
<organism evidence="1 2">
    <name type="scientific">Flavobacterium okayamense</name>
    <dbReference type="NCBI Taxonomy" id="2830782"/>
    <lineage>
        <taxon>Bacteria</taxon>
        <taxon>Pseudomonadati</taxon>
        <taxon>Bacteroidota</taxon>
        <taxon>Flavobacteriia</taxon>
        <taxon>Flavobacteriales</taxon>
        <taxon>Flavobacteriaceae</taxon>
        <taxon>Flavobacterium</taxon>
    </lineage>
</organism>
<evidence type="ECO:0000313" key="1">
    <source>
        <dbReference type="EMBL" id="BCY28847.1"/>
    </source>
</evidence>